<proteinExistence type="predicted"/>
<dbReference type="AlphaFoldDB" id="A0A8S1GSM0"/>
<keyword evidence="1" id="KW-0812">Transmembrane</keyword>
<protein>
    <submittedName>
        <fullName evidence="2">Uncharacterized protein</fullName>
    </submittedName>
</protein>
<dbReference type="EMBL" id="CAJGYM010000003">
    <property type="protein sequence ID" value="CAD6185874.1"/>
    <property type="molecule type" value="Genomic_DNA"/>
</dbReference>
<name>A0A8S1GSM0_9PELO</name>
<keyword evidence="3" id="KW-1185">Reference proteome</keyword>
<feature type="transmembrane region" description="Helical" evidence="1">
    <location>
        <begin position="87"/>
        <end position="106"/>
    </location>
</feature>
<evidence type="ECO:0000256" key="1">
    <source>
        <dbReference type="SAM" id="Phobius"/>
    </source>
</evidence>
<reference evidence="2" key="1">
    <citation type="submission" date="2020-10" db="EMBL/GenBank/DDBJ databases">
        <authorList>
            <person name="Kikuchi T."/>
        </authorList>
    </citation>
    <scope>NUCLEOTIDE SEQUENCE</scope>
    <source>
        <strain evidence="2">NKZ352</strain>
    </source>
</reference>
<sequence length="108" mass="12037">MNEESMSTKSDDGADPGYYVPKNILNPAMFRLEEITKALCEANVHQHCKGSEEGCITIALLEEPPLSMTEERKPISFSWVPDKYDKALIIAIIGCLALFLILLMFATD</sequence>
<dbReference type="OrthoDB" id="5837567at2759"/>
<comment type="caution">
    <text evidence="2">The sequence shown here is derived from an EMBL/GenBank/DDBJ whole genome shotgun (WGS) entry which is preliminary data.</text>
</comment>
<organism evidence="2 3">
    <name type="scientific">Caenorhabditis auriculariae</name>
    <dbReference type="NCBI Taxonomy" id="2777116"/>
    <lineage>
        <taxon>Eukaryota</taxon>
        <taxon>Metazoa</taxon>
        <taxon>Ecdysozoa</taxon>
        <taxon>Nematoda</taxon>
        <taxon>Chromadorea</taxon>
        <taxon>Rhabditida</taxon>
        <taxon>Rhabditina</taxon>
        <taxon>Rhabditomorpha</taxon>
        <taxon>Rhabditoidea</taxon>
        <taxon>Rhabditidae</taxon>
        <taxon>Peloderinae</taxon>
        <taxon>Caenorhabditis</taxon>
    </lineage>
</organism>
<keyword evidence="1" id="KW-1133">Transmembrane helix</keyword>
<accession>A0A8S1GSM0</accession>
<evidence type="ECO:0000313" key="3">
    <source>
        <dbReference type="Proteomes" id="UP000835052"/>
    </source>
</evidence>
<keyword evidence="1" id="KW-0472">Membrane</keyword>
<dbReference type="Proteomes" id="UP000835052">
    <property type="component" value="Unassembled WGS sequence"/>
</dbReference>
<gene>
    <name evidence="2" type="ORF">CAUJ_LOCUS1793</name>
</gene>
<evidence type="ECO:0000313" key="2">
    <source>
        <dbReference type="EMBL" id="CAD6185874.1"/>
    </source>
</evidence>